<sequence length="42" mass="4328">MNVPLVHISLVLMINIGGSPGNRTPAQEPCTPVCLSTPSPVS</sequence>
<gene>
    <name evidence="2" type="ORF">M136_4715</name>
</gene>
<accession>A0A015Z9K2</accession>
<organism evidence="2 3">
    <name type="scientific">Bacteroides fragilis str. S36L11</name>
    <dbReference type="NCBI Taxonomy" id="1339327"/>
    <lineage>
        <taxon>Bacteria</taxon>
        <taxon>Pseudomonadati</taxon>
        <taxon>Bacteroidota</taxon>
        <taxon>Bacteroidia</taxon>
        <taxon>Bacteroidales</taxon>
        <taxon>Bacteroidaceae</taxon>
        <taxon>Bacteroides</taxon>
    </lineage>
</organism>
<name>A0A015Z9K2_BACFG</name>
<proteinExistence type="predicted"/>
<dbReference type="EMBL" id="JGDJ01000002">
    <property type="protein sequence ID" value="EXZ31534.1"/>
    <property type="molecule type" value="Genomic_DNA"/>
</dbReference>
<dbReference type="AlphaFoldDB" id="A0A015Z9K2"/>
<feature type="region of interest" description="Disordered" evidence="1">
    <location>
        <begin position="20"/>
        <end position="42"/>
    </location>
</feature>
<protein>
    <submittedName>
        <fullName evidence="2">Uncharacterized protein</fullName>
    </submittedName>
</protein>
<evidence type="ECO:0000313" key="3">
    <source>
        <dbReference type="Proteomes" id="UP000022082"/>
    </source>
</evidence>
<dbReference type="Proteomes" id="UP000022082">
    <property type="component" value="Unassembled WGS sequence"/>
</dbReference>
<dbReference type="PATRIC" id="fig|1339327.3.peg.25"/>
<reference evidence="2 3" key="1">
    <citation type="submission" date="2014-02" db="EMBL/GenBank/DDBJ databases">
        <authorList>
            <person name="Sears C."/>
            <person name="Carroll K."/>
            <person name="Sack B.R."/>
            <person name="Qadri F."/>
            <person name="Myers L.L."/>
            <person name="Chung G.-T."/>
            <person name="Escheverria P."/>
            <person name="Fraser C.M."/>
            <person name="Sadzewicz L."/>
            <person name="Shefchek K.A."/>
            <person name="Tallon L."/>
            <person name="Das S.P."/>
            <person name="Daugherty S."/>
            <person name="Mongodin E.F."/>
        </authorList>
    </citation>
    <scope>NUCLEOTIDE SEQUENCE [LARGE SCALE GENOMIC DNA]</scope>
    <source>
        <strain evidence="2 3">S36L11</strain>
    </source>
</reference>
<comment type="caution">
    <text evidence="2">The sequence shown here is derived from an EMBL/GenBank/DDBJ whole genome shotgun (WGS) entry which is preliminary data.</text>
</comment>
<evidence type="ECO:0000313" key="2">
    <source>
        <dbReference type="EMBL" id="EXZ31534.1"/>
    </source>
</evidence>
<evidence type="ECO:0000256" key="1">
    <source>
        <dbReference type="SAM" id="MobiDB-lite"/>
    </source>
</evidence>